<keyword evidence="3" id="KW-1185">Reference proteome</keyword>
<dbReference type="RefSeq" id="WP_202657312.1">
    <property type="nucleotide sequence ID" value="NZ_JAESVP010000001.1"/>
</dbReference>
<name>A0A8J7MNC1_9RHOB</name>
<organism evidence="2 3">
    <name type="scientific">Fuscibacter oryzae</name>
    <dbReference type="NCBI Taxonomy" id="2803939"/>
    <lineage>
        <taxon>Bacteria</taxon>
        <taxon>Pseudomonadati</taxon>
        <taxon>Pseudomonadota</taxon>
        <taxon>Alphaproteobacteria</taxon>
        <taxon>Rhodobacterales</taxon>
        <taxon>Paracoccaceae</taxon>
        <taxon>Fuscibacter</taxon>
    </lineage>
</organism>
<protein>
    <submittedName>
        <fullName evidence="2">Uncharacterized protein</fullName>
    </submittedName>
</protein>
<evidence type="ECO:0000256" key="1">
    <source>
        <dbReference type="SAM" id="Phobius"/>
    </source>
</evidence>
<evidence type="ECO:0000313" key="3">
    <source>
        <dbReference type="Proteomes" id="UP000619033"/>
    </source>
</evidence>
<feature type="transmembrane region" description="Helical" evidence="1">
    <location>
        <begin position="135"/>
        <end position="155"/>
    </location>
</feature>
<keyword evidence="1" id="KW-1133">Transmembrane helix</keyword>
<dbReference type="Proteomes" id="UP000619033">
    <property type="component" value="Unassembled WGS sequence"/>
</dbReference>
<comment type="caution">
    <text evidence="2">The sequence shown here is derived from an EMBL/GenBank/DDBJ whole genome shotgun (WGS) entry which is preliminary data.</text>
</comment>
<sequence length="221" mass="23967">MPIRFKIWVSALICGLLAVCGFVLFLPPFPFYHPATATQWIPKLARNAACLPAYIGQVATDIYVVQYANMAFWLGLLGFGLGASISLANGQMTLLKRPGVVDKVQPVSPVKIGNSSTPTDRWNIARNRIVSATKLVWAFSVLFSLAFVLPWWTGFLGSACGWLNDGFPLYRAFQGLAPATMSGFLFFNIGCVFAIVFGLVTGRLSMFETVEDTSPSAGPDG</sequence>
<feature type="transmembrane region" description="Helical" evidence="1">
    <location>
        <begin position="175"/>
        <end position="200"/>
    </location>
</feature>
<feature type="transmembrane region" description="Helical" evidence="1">
    <location>
        <begin position="70"/>
        <end position="88"/>
    </location>
</feature>
<dbReference type="AlphaFoldDB" id="A0A8J7MNC1"/>
<accession>A0A8J7MNC1</accession>
<dbReference type="EMBL" id="JAESVP010000001">
    <property type="protein sequence ID" value="MBL4926608.1"/>
    <property type="molecule type" value="Genomic_DNA"/>
</dbReference>
<proteinExistence type="predicted"/>
<evidence type="ECO:0000313" key="2">
    <source>
        <dbReference type="EMBL" id="MBL4926608.1"/>
    </source>
</evidence>
<gene>
    <name evidence="2" type="ORF">JI744_00690</name>
</gene>
<reference evidence="2" key="1">
    <citation type="submission" date="2021-01" db="EMBL/GenBank/DDBJ databases">
        <title>Genome seq and assembly of Tabrizicola sp. KVB23.</title>
        <authorList>
            <person name="Chhetri G."/>
        </authorList>
    </citation>
    <scope>NUCLEOTIDE SEQUENCE</scope>
    <source>
        <strain evidence="2">KVB23</strain>
    </source>
</reference>
<keyword evidence="1" id="KW-0472">Membrane</keyword>
<feature type="transmembrane region" description="Helical" evidence="1">
    <location>
        <begin position="7"/>
        <end position="26"/>
    </location>
</feature>
<keyword evidence="1" id="KW-0812">Transmembrane</keyword>